<protein>
    <submittedName>
        <fullName evidence="1">Uncharacterized protein</fullName>
    </submittedName>
</protein>
<proteinExistence type="predicted"/>
<dbReference type="Proteomes" id="UP000518752">
    <property type="component" value="Unassembled WGS sequence"/>
</dbReference>
<organism evidence="1 2">
    <name type="scientific">Collybiopsis confluens</name>
    <dbReference type="NCBI Taxonomy" id="2823264"/>
    <lineage>
        <taxon>Eukaryota</taxon>
        <taxon>Fungi</taxon>
        <taxon>Dikarya</taxon>
        <taxon>Basidiomycota</taxon>
        <taxon>Agaricomycotina</taxon>
        <taxon>Agaricomycetes</taxon>
        <taxon>Agaricomycetidae</taxon>
        <taxon>Agaricales</taxon>
        <taxon>Marasmiineae</taxon>
        <taxon>Omphalotaceae</taxon>
        <taxon>Collybiopsis</taxon>
    </lineage>
</organism>
<evidence type="ECO:0000313" key="2">
    <source>
        <dbReference type="Proteomes" id="UP000518752"/>
    </source>
</evidence>
<sequence length="183" mass="20724">MAFRAYQRHDDGSSTDVTPQHLSELGLDVITLHHTEDPQQEARKVVQGWGYPLDKEDCVAPFDFRHDANNPEEVSAIIGRLIDLVHTPEFAYLSEIVVLTEDSGIYFELEDIKAQKWIRIHTGPYQLYRIHPGAKLRIIMADDNRHHHGTVFIKDGVSSLGVIPGADLHEHEVRQAFLAKIGT</sequence>
<reference evidence="1 2" key="1">
    <citation type="journal article" date="2020" name="ISME J.">
        <title>Uncovering the hidden diversity of litter-decomposition mechanisms in mushroom-forming fungi.</title>
        <authorList>
            <person name="Floudas D."/>
            <person name="Bentzer J."/>
            <person name="Ahren D."/>
            <person name="Johansson T."/>
            <person name="Persson P."/>
            <person name="Tunlid A."/>
        </authorList>
    </citation>
    <scope>NUCLEOTIDE SEQUENCE [LARGE SCALE GENOMIC DNA]</scope>
    <source>
        <strain evidence="1 2">CBS 406.79</strain>
    </source>
</reference>
<accession>A0A8H5HJT1</accession>
<comment type="caution">
    <text evidence="1">The sequence shown here is derived from an EMBL/GenBank/DDBJ whole genome shotgun (WGS) entry which is preliminary data.</text>
</comment>
<dbReference type="AlphaFoldDB" id="A0A8H5HJT1"/>
<gene>
    <name evidence="1" type="ORF">D9757_007463</name>
</gene>
<name>A0A8H5HJT1_9AGAR</name>
<dbReference type="EMBL" id="JAACJN010000042">
    <property type="protein sequence ID" value="KAF5384644.1"/>
    <property type="molecule type" value="Genomic_DNA"/>
</dbReference>
<evidence type="ECO:0000313" key="1">
    <source>
        <dbReference type="EMBL" id="KAF5384644.1"/>
    </source>
</evidence>
<keyword evidence="2" id="KW-1185">Reference proteome</keyword>
<dbReference type="OrthoDB" id="3044887at2759"/>